<reference evidence="1 2" key="1">
    <citation type="journal article" date="2019" name="Commun. Biol.">
        <title>The bagworm genome reveals a unique fibroin gene that provides high tensile strength.</title>
        <authorList>
            <person name="Kono N."/>
            <person name="Nakamura H."/>
            <person name="Ohtoshi R."/>
            <person name="Tomita M."/>
            <person name="Numata K."/>
            <person name="Arakawa K."/>
        </authorList>
    </citation>
    <scope>NUCLEOTIDE SEQUENCE [LARGE SCALE GENOMIC DNA]</scope>
</reference>
<dbReference type="Proteomes" id="UP000299102">
    <property type="component" value="Unassembled WGS sequence"/>
</dbReference>
<protein>
    <submittedName>
        <fullName evidence="1">Uncharacterized protein</fullName>
    </submittedName>
</protein>
<evidence type="ECO:0000313" key="2">
    <source>
        <dbReference type="Proteomes" id="UP000299102"/>
    </source>
</evidence>
<comment type="caution">
    <text evidence="1">The sequence shown here is derived from an EMBL/GenBank/DDBJ whole genome shotgun (WGS) entry which is preliminary data.</text>
</comment>
<keyword evidence="2" id="KW-1185">Reference proteome</keyword>
<evidence type="ECO:0000313" key="1">
    <source>
        <dbReference type="EMBL" id="GBP87285.1"/>
    </source>
</evidence>
<accession>A0A4C1ZL66</accession>
<name>A0A4C1ZL66_EUMVA</name>
<gene>
    <name evidence="1" type="ORF">EVAR_64194_1</name>
</gene>
<dbReference type="EMBL" id="BGZK01001849">
    <property type="protein sequence ID" value="GBP87285.1"/>
    <property type="molecule type" value="Genomic_DNA"/>
</dbReference>
<organism evidence="1 2">
    <name type="scientific">Eumeta variegata</name>
    <name type="common">Bagworm moth</name>
    <name type="synonym">Eumeta japonica</name>
    <dbReference type="NCBI Taxonomy" id="151549"/>
    <lineage>
        <taxon>Eukaryota</taxon>
        <taxon>Metazoa</taxon>
        <taxon>Ecdysozoa</taxon>
        <taxon>Arthropoda</taxon>
        <taxon>Hexapoda</taxon>
        <taxon>Insecta</taxon>
        <taxon>Pterygota</taxon>
        <taxon>Neoptera</taxon>
        <taxon>Endopterygota</taxon>
        <taxon>Lepidoptera</taxon>
        <taxon>Glossata</taxon>
        <taxon>Ditrysia</taxon>
        <taxon>Tineoidea</taxon>
        <taxon>Psychidae</taxon>
        <taxon>Oiketicinae</taxon>
        <taxon>Eumeta</taxon>
    </lineage>
</organism>
<proteinExistence type="predicted"/>
<dbReference type="AlphaFoldDB" id="A0A4C1ZL66"/>
<sequence>MMKLLCVLATRCHVSLLPTRTILATCERTTNTVIAAQAPVSVARRSGTPRGLQNAEDRAALRCSSAPATSVAFGYRLSVLRSSLDAHYSSGGCDASTIARYAAPIQQSPARSARPRRPSSSTFYCGNNKSSAAPLTQYYSYRSFCLIIPVVAPAPVRISRLSGALAAHSSFSSSREGFLPHMRRTRRDQNQKHYKTKSRWRHLRPLALSIKSYSTINVRECRARCYRLTPGYRGFDSRYWDNGQLSLHRVHTLGWPEDLRDIYGRILTISKRRVKEKKFSLEGCSSAVTNRQDPQN</sequence>